<accession>D2A4L5</accession>
<dbReference type="Proteomes" id="UP000007266">
    <property type="component" value="Linkage group 6"/>
</dbReference>
<dbReference type="InParanoid" id="D2A4L5"/>
<dbReference type="AlphaFoldDB" id="D2A4L5"/>
<dbReference type="PANTHER" id="PTHR24260:SF145">
    <property type="entry name" value="FI17609P1-RELATED"/>
    <property type="match status" value="1"/>
</dbReference>
<keyword evidence="3" id="KW-0378">Hydrolase</keyword>
<dbReference type="KEGG" id="tca:103313304"/>
<dbReference type="PANTHER" id="PTHR24260">
    <property type="match status" value="1"/>
</dbReference>
<sequence length="263" mass="29099">MGKFCVICLFVFVNVASSRLTLRMLGGVNTNGTIPYIASIKHLKNNEVIKSCLGSVISNQWVLTSGFCLLGGDPDTIFVDVGVYSHSDVPPKRYKSTQIEVHPDFDSTTGQNDIALIRTESNVLVASIQLGHFSKNVKKLTAFGWNENDKNDYSKPEPYHLGRLDLEILSMEDCQKKFHSSVKLDEKQICGYGGKGKDMCGVDFGGPLVDGTGRQVGVFNDVIFAASGKSHQCHSHHNHPLVFTKVEAYAKWICETANIYFFK</sequence>
<dbReference type="HOGENOM" id="CLU_006842_0_4_1"/>
<keyword evidence="1" id="KW-0732">Signal</keyword>
<dbReference type="Pfam" id="PF00089">
    <property type="entry name" value="Trypsin"/>
    <property type="match status" value="1"/>
</dbReference>
<dbReference type="PhylomeDB" id="D2A4L5"/>
<dbReference type="PROSITE" id="PS50240">
    <property type="entry name" value="TRYPSIN_DOM"/>
    <property type="match status" value="1"/>
</dbReference>
<dbReference type="Gene3D" id="2.40.10.10">
    <property type="entry name" value="Trypsin-like serine proteases"/>
    <property type="match status" value="1"/>
</dbReference>
<dbReference type="EMBL" id="KQ971344">
    <property type="protein sequence ID" value="EFA05718.1"/>
    <property type="molecule type" value="Genomic_DNA"/>
</dbReference>
<feature type="signal peptide" evidence="1">
    <location>
        <begin position="1"/>
        <end position="18"/>
    </location>
</feature>
<evidence type="ECO:0000313" key="3">
    <source>
        <dbReference type="EMBL" id="EFA05718.1"/>
    </source>
</evidence>
<protein>
    <submittedName>
        <fullName evidence="3">Serine protease H158</fullName>
    </submittedName>
</protein>
<evidence type="ECO:0000259" key="2">
    <source>
        <dbReference type="PROSITE" id="PS50240"/>
    </source>
</evidence>
<dbReference type="GO" id="GO:0004252">
    <property type="term" value="F:serine-type endopeptidase activity"/>
    <property type="evidence" value="ECO:0000318"/>
    <property type="project" value="GO_Central"/>
</dbReference>
<dbReference type="InterPro" id="IPR001254">
    <property type="entry name" value="Trypsin_dom"/>
</dbReference>
<dbReference type="GO" id="GO:0006508">
    <property type="term" value="P:proteolysis"/>
    <property type="evidence" value="ECO:0000318"/>
    <property type="project" value="GO_Central"/>
</dbReference>
<dbReference type="InterPro" id="IPR001314">
    <property type="entry name" value="Peptidase_S1A"/>
</dbReference>
<dbReference type="SUPFAM" id="SSF50494">
    <property type="entry name" value="Trypsin-like serine proteases"/>
    <property type="match status" value="1"/>
</dbReference>
<keyword evidence="4" id="KW-1185">Reference proteome</keyword>
<reference evidence="3 4" key="2">
    <citation type="journal article" date="2010" name="Nucleic Acids Res.">
        <title>BeetleBase in 2010: revisions to provide comprehensive genomic information for Tribolium castaneum.</title>
        <authorList>
            <person name="Kim H.S."/>
            <person name="Murphy T."/>
            <person name="Xia J."/>
            <person name="Caragea D."/>
            <person name="Park Y."/>
            <person name="Beeman R.W."/>
            <person name="Lorenzen M.D."/>
            <person name="Butcher S."/>
            <person name="Manak J.R."/>
            <person name="Brown S.J."/>
        </authorList>
    </citation>
    <scope>GENOME REANNOTATION</scope>
    <source>
        <strain evidence="3 4">Georgia GA2</strain>
    </source>
</reference>
<name>D2A4L5_TRICA</name>
<keyword evidence="3" id="KW-0645">Protease</keyword>
<dbReference type="FunFam" id="2.40.10.10:FF:000252">
    <property type="entry name" value="Serine protease H158"/>
    <property type="match status" value="1"/>
</dbReference>
<evidence type="ECO:0000256" key="1">
    <source>
        <dbReference type="SAM" id="SignalP"/>
    </source>
</evidence>
<dbReference type="InterPro" id="IPR043504">
    <property type="entry name" value="Peptidase_S1_PA_chymotrypsin"/>
</dbReference>
<reference evidence="3 4" key="1">
    <citation type="journal article" date="2008" name="Nature">
        <title>The genome of the model beetle and pest Tribolium castaneum.</title>
        <authorList>
            <consortium name="Tribolium Genome Sequencing Consortium"/>
            <person name="Richards S."/>
            <person name="Gibbs R.A."/>
            <person name="Weinstock G.M."/>
            <person name="Brown S.J."/>
            <person name="Denell R."/>
            <person name="Beeman R.W."/>
            <person name="Gibbs R."/>
            <person name="Beeman R.W."/>
            <person name="Brown S.J."/>
            <person name="Bucher G."/>
            <person name="Friedrich M."/>
            <person name="Grimmelikhuijzen C.J."/>
            <person name="Klingler M."/>
            <person name="Lorenzen M."/>
            <person name="Richards S."/>
            <person name="Roth S."/>
            <person name="Schroder R."/>
            <person name="Tautz D."/>
            <person name="Zdobnov E.M."/>
            <person name="Muzny D."/>
            <person name="Gibbs R.A."/>
            <person name="Weinstock G.M."/>
            <person name="Attaway T."/>
            <person name="Bell S."/>
            <person name="Buhay C.J."/>
            <person name="Chandrabose M.N."/>
            <person name="Chavez D."/>
            <person name="Clerk-Blankenburg K.P."/>
            <person name="Cree A."/>
            <person name="Dao M."/>
            <person name="Davis C."/>
            <person name="Chacko J."/>
            <person name="Dinh H."/>
            <person name="Dugan-Rocha S."/>
            <person name="Fowler G."/>
            <person name="Garner T.T."/>
            <person name="Garnes J."/>
            <person name="Gnirke A."/>
            <person name="Hawes A."/>
            <person name="Hernandez J."/>
            <person name="Hines S."/>
            <person name="Holder M."/>
            <person name="Hume J."/>
            <person name="Jhangiani S.N."/>
            <person name="Joshi V."/>
            <person name="Khan Z.M."/>
            <person name="Jackson L."/>
            <person name="Kovar C."/>
            <person name="Kowis A."/>
            <person name="Lee S."/>
            <person name="Lewis L.R."/>
            <person name="Margolis J."/>
            <person name="Morgan M."/>
            <person name="Nazareth L.V."/>
            <person name="Nguyen N."/>
            <person name="Okwuonu G."/>
            <person name="Parker D."/>
            <person name="Richards S."/>
            <person name="Ruiz S.J."/>
            <person name="Santibanez J."/>
            <person name="Savard J."/>
            <person name="Scherer S.E."/>
            <person name="Schneider B."/>
            <person name="Sodergren E."/>
            <person name="Tautz D."/>
            <person name="Vattahil S."/>
            <person name="Villasana D."/>
            <person name="White C.S."/>
            <person name="Wright R."/>
            <person name="Park Y."/>
            <person name="Beeman R.W."/>
            <person name="Lord J."/>
            <person name="Oppert B."/>
            <person name="Lorenzen M."/>
            <person name="Brown S."/>
            <person name="Wang L."/>
            <person name="Savard J."/>
            <person name="Tautz D."/>
            <person name="Richards S."/>
            <person name="Weinstock G."/>
            <person name="Gibbs R.A."/>
            <person name="Liu Y."/>
            <person name="Worley K."/>
            <person name="Weinstock G."/>
            <person name="Elsik C.G."/>
            <person name="Reese J.T."/>
            <person name="Elhaik E."/>
            <person name="Landan G."/>
            <person name="Graur D."/>
            <person name="Arensburger P."/>
            <person name="Atkinson P."/>
            <person name="Beeman R.W."/>
            <person name="Beidler J."/>
            <person name="Brown S.J."/>
            <person name="Demuth J.P."/>
            <person name="Drury D.W."/>
            <person name="Du Y.Z."/>
            <person name="Fujiwara H."/>
            <person name="Lorenzen M."/>
            <person name="Maselli V."/>
            <person name="Osanai M."/>
            <person name="Park Y."/>
            <person name="Robertson H.M."/>
            <person name="Tu Z."/>
            <person name="Wang J.J."/>
            <person name="Wang S."/>
            <person name="Richards S."/>
            <person name="Song H."/>
            <person name="Zhang L."/>
            <person name="Sodergren E."/>
            <person name="Werner D."/>
            <person name="Stanke M."/>
            <person name="Morgenstern B."/>
            <person name="Solovyev V."/>
            <person name="Kosarev P."/>
            <person name="Brown G."/>
            <person name="Chen H.C."/>
            <person name="Ermolaeva O."/>
            <person name="Hlavina W."/>
            <person name="Kapustin Y."/>
            <person name="Kiryutin B."/>
            <person name="Kitts P."/>
            <person name="Maglott D."/>
            <person name="Pruitt K."/>
            <person name="Sapojnikov V."/>
            <person name="Souvorov A."/>
            <person name="Mackey A.J."/>
            <person name="Waterhouse R.M."/>
            <person name="Wyder S."/>
            <person name="Zdobnov E.M."/>
            <person name="Zdobnov E.M."/>
            <person name="Wyder S."/>
            <person name="Kriventseva E.V."/>
            <person name="Kadowaki T."/>
            <person name="Bork P."/>
            <person name="Aranda M."/>
            <person name="Bao R."/>
            <person name="Beermann A."/>
            <person name="Berns N."/>
            <person name="Bolognesi R."/>
            <person name="Bonneton F."/>
            <person name="Bopp D."/>
            <person name="Brown S.J."/>
            <person name="Bucher G."/>
            <person name="Butts T."/>
            <person name="Chaumot A."/>
            <person name="Denell R.E."/>
            <person name="Ferrier D.E."/>
            <person name="Friedrich M."/>
            <person name="Gordon C.M."/>
            <person name="Jindra M."/>
            <person name="Klingler M."/>
            <person name="Lan Q."/>
            <person name="Lattorff H.M."/>
            <person name="Laudet V."/>
            <person name="von Levetsow C."/>
            <person name="Liu Z."/>
            <person name="Lutz R."/>
            <person name="Lynch J.A."/>
            <person name="da Fonseca R.N."/>
            <person name="Posnien N."/>
            <person name="Reuter R."/>
            <person name="Roth S."/>
            <person name="Savard J."/>
            <person name="Schinko J.B."/>
            <person name="Schmitt C."/>
            <person name="Schoppmeier M."/>
            <person name="Schroder R."/>
            <person name="Shippy T.D."/>
            <person name="Simonnet F."/>
            <person name="Marques-Souza H."/>
            <person name="Tautz D."/>
            <person name="Tomoyasu Y."/>
            <person name="Trauner J."/>
            <person name="Van der Zee M."/>
            <person name="Vervoort M."/>
            <person name="Wittkopp N."/>
            <person name="Wimmer E.A."/>
            <person name="Yang X."/>
            <person name="Jones A.K."/>
            <person name="Sattelle D.B."/>
            <person name="Ebert P.R."/>
            <person name="Nelson D."/>
            <person name="Scott J.G."/>
            <person name="Beeman R.W."/>
            <person name="Muthukrishnan S."/>
            <person name="Kramer K.J."/>
            <person name="Arakane Y."/>
            <person name="Beeman R.W."/>
            <person name="Zhu Q."/>
            <person name="Hogenkamp D."/>
            <person name="Dixit R."/>
            <person name="Oppert B."/>
            <person name="Jiang H."/>
            <person name="Zou Z."/>
            <person name="Marshall J."/>
            <person name="Elpidina E."/>
            <person name="Vinokurov K."/>
            <person name="Oppert C."/>
            <person name="Zou Z."/>
            <person name="Evans J."/>
            <person name="Lu Z."/>
            <person name="Zhao P."/>
            <person name="Sumathipala N."/>
            <person name="Altincicek B."/>
            <person name="Vilcinskas A."/>
            <person name="Williams M."/>
            <person name="Hultmark D."/>
            <person name="Hetru C."/>
            <person name="Jiang H."/>
            <person name="Grimmelikhuijzen C.J."/>
            <person name="Hauser F."/>
            <person name="Cazzamali G."/>
            <person name="Williamson M."/>
            <person name="Park Y."/>
            <person name="Li B."/>
            <person name="Tanaka Y."/>
            <person name="Predel R."/>
            <person name="Neupert S."/>
            <person name="Schachtner J."/>
            <person name="Verleyen P."/>
            <person name="Raible F."/>
            <person name="Bork P."/>
            <person name="Friedrich M."/>
            <person name="Walden K.K."/>
            <person name="Robertson H.M."/>
            <person name="Angeli S."/>
            <person name="Foret S."/>
            <person name="Bucher G."/>
            <person name="Schuetz S."/>
            <person name="Maleszka R."/>
            <person name="Wimmer E.A."/>
            <person name="Beeman R.W."/>
            <person name="Lorenzen M."/>
            <person name="Tomoyasu Y."/>
            <person name="Miller S.C."/>
            <person name="Grossmann D."/>
            <person name="Bucher G."/>
        </authorList>
    </citation>
    <scope>NUCLEOTIDE SEQUENCE [LARGE SCALE GENOMIC DNA]</scope>
    <source>
        <strain evidence="3 4">Georgia GA2</strain>
    </source>
</reference>
<dbReference type="OrthoDB" id="5597713at2759"/>
<organism evidence="3 4">
    <name type="scientific">Tribolium castaneum</name>
    <name type="common">Red flour beetle</name>
    <dbReference type="NCBI Taxonomy" id="7070"/>
    <lineage>
        <taxon>Eukaryota</taxon>
        <taxon>Metazoa</taxon>
        <taxon>Ecdysozoa</taxon>
        <taxon>Arthropoda</taxon>
        <taxon>Hexapoda</taxon>
        <taxon>Insecta</taxon>
        <taxon>Pterygota</taxon>
        <taxon>Neoptera</taxon>
        <taxon>Endopterygota</taxon>
        <taxon>Coleoptera</taxon>
        <taxon>Polyphaga</taxon>
        <taxon>Cucujiformia</taxon>
        <taxon>Tenebrionidae</taxon>
        <taxon>Tenebrionidae incertae sedis</taxon>
        <taxon>Tribolium</taxon>
    </lineage>
</organism>
<dbReference type="GO" id="GO:0005615">
    <property type="term" value="C:extracellular space"/>
    <property type="evidence" value="ECO:0000318"/>
    <property type="project" value="GO_Central"/>
</dbReference>
<feature type="chain" id="PRO_5003028832" evidence="1">
    <location>
        <begin position="19"/>
        <end position="263"/>
    </location>
</feature>
<dbReference type="eggNOG" id="KOG3627">
    <property type="taxonomic scope" value="Eukaryota"/>
</dbReference>
<dbReference type="CDD" id="cd00190">
    <property type="entry name" value="Tryp_SPc"/>
    <property type="match status" value="1"/>
</dbReference>
<dbReference type="PRINTS" id="PR00722">
    <property type="entry name" value="CHYMOTRYPSIN"/>
</dbReference>
<evidence type="ECO:0000313" key="4">
    <source>
        <dbReference type="Proteomes" id="UP000007266"/>
    </source>
</evidence>
<dbReference type="InterPro" id="IPR051333">
    <property type="entry name" value="CLIP_Serine_Protease"/>
</dbReference>
<dbReference type="STRING" id="7070.D2A4L5"/>
<dbReference type="InterPro" id="IPR009003">
    <property type="entry name" value="Peptidase_S1_PA"/>
</dbReference>
<proteinExistence type="predicted"/>
<feature type="domain" description="Peptidase S1" evidence="2">
    <location>
        <begin position="24"/>
        <end position="258"/>
    </location>
</feature>
<gene>
    <name evidence="3" type="primary">AUGUSTUS-3.0.2_15344</name>
    <name evidence="3" type="ORF">TcasGA2_TC015344</name>
</gene>
<dbReference type="SMART" id="SM00020">
    <property type="entry name" value="Tryp_SPc"/>
    <property type="match status" value="1"/>
</dbReference>